<organism evidence="3 4">
    <name type="scientific">Megasphaera massiliensis</name>
    <dbReference type="NCBI Taxonomy" id="1232428"/>
    <lineage>
        <taxon>Bacteria</taxon>
        <taxon>Bacillati</taxon>
        <taxon>Bacillota</taxon>
        <taxon>Negativicutes</taxon>
        <taxon>Veillonellales</taxon>
        <taxon>Veillonellaceae</taxon>
        <taxon>Megasphaera</taxon>
    </lineage>
</organism>
<evidence type="ECO:0000313" key="3">
    <source>
        <dbReference type="EMBL" id="MCQ5342153.1"/>
    </source>
</evidence>
<proteinExistence type="predicted"/>
<dbReference type="Pfam" id="PF00403">
    <property type="entry name" value="HMA"/>
    <property type="match status" value="1"/>
</dbReference>
<dbReference type="CDD" id="cd00371">
    <property type="entry name" value="HMA"/>
    <property type="match status" value="1"/>
</dbReference>
<keyword evidence="1" id="KW-0479">Metal-binding</keyword>
<dbReference type="InterPro" id="IPR006121">
    <property type="entry name" value="HMA_dom"/>
</dbReference>
<feature type="domain" description="HMA" evidence="2">
    <location>
        <begin position="16"/>
        <end position="81"/>
    </location>
</feature>
<dbReference type="EMBL" id="JANGEW010000004">
    <property type="protein sequence ID" value="MCQ5342153.1"/>
    <property type="molecule type" value="Genomic_DNA"/>
</dbReference>
<keyword evidence="4" id="KW-1185">Reference proteome</keyword>
<dbReference type="Proteomes" id="UP001206692">
    <property type="component" value="Unassembled WGS sequence"/>
</dbReference>
<name>A0ABT1SR98_9FIRM</name>
<reference evidence="3 4" key="1">
    <citation type="submission" date="2022-06" db="EMBL/GenBank/DDBJ databases">
        <title>Isolation of gut microbiota from human fecal samples.</title>
        <authorList>
            <person name="Pamer E.G."/>
            <person name="Barat B."/>
            <person name="Waligurski E."/>
            <person name="Medina S."/>
            <person name="Paddock L."/>
            <person name="Mostad J."/>
        </authorList>
    </citation>
    <scope>NUCLEOTIDE SEQUENCE [LARGE SCALE GENOMIC DNA]</scope>
    <source>
        <strain evidence="3 4">DFI.1.1</strain>
    </source>
</reference>
<dbReference type="Gene3D" id="3.30.70.100">
    <property type="match status" value="1"/>
</dbReference>
<dbReference type="RefSeq" id="WP_062411349.1">
    <property type="nucleotide sequence ID" value="NZ_JAJCIO010000018.1"/>
</dbReference>
<dbReference type="InterPro" id="IPR036163">
    <property type="entry name" value="HMA_dom_sf"/>
</dbReference>
<dbReference type="SUPFAM" id="SSF55008">
    <property type="entry name" value="HMA, heavy metal-associated domain"/>
    <property type="match status" value="1"/>
</dbReference>
<comment type="caution">
    <text evidence="3">The sequence shown here is derived from an EMBL/GenBank/DDBJ whole genome shotgun (WGS) entry which is preliminary data.</text>
</comment>
<evidence type="ECO:0000313" key="4">
    <source>
        <dbReference type="Proteomes" id="UP001206692"/>
    </source>
</evidence>
<gene>
    <name evidence="3" type="ORF">NE675_03765</name>
</gene>
<evidence type="ECO:0000259" key="2">
    <source>
        <dbReference type="PROSITE" id="PS50846"/>
    </source>
</evidence>
<dbReference type="InterPro" id="IPR017969">
    <property type="entry name" value="Heavy-metal-associated_CS"/>
</dbReference>
<protein>
    <submittedName>
        <fullName evidence="3">Heavy-metal-associated domain-containing protein</fullName>
    </submittedName>
</protein>
<evidence type="ECO:0000256" key="1">
    <source>
        <dbReference type="ARBA" id="ARBA00022723"/>
    </source>
</evidence>
<dbReference type="PROSITE" id="PS50846">
    <property type="entry name" value="HMA_2"/>
    <property type="match status" value="1"/>
</dbReference>
<accession>A0ABT1SR98</accession>
<dbReference type="PROSITE" id="PS01047">
    <property type="entry name" value="HMA_1"/>
    <property type="match status" value="1"/>
</dbReference>
<sequence>MGFFSHLFHQDQVEGTKKYVAISGMVCQNCVKHVTEALKDVDGIEKVKVDLMRGQAELIVRDDVSDDTILKTIVNAGYTATEVSLVPKSN</sequence>